<protein>
    <recommendedName>
        <fullName evidence="2">CCHC-type domain-containing protein</fullName>
    </recommendedName>
</protein>
<keyword evidence="1" id="KW-0862">Zinc</keyword>
<dbReference type="Proteomes" id="UP001497457">
    <property type="component" value="Chromosome 26rd"/>
</dbReference>
<proteinExistence type="predicted"/>
<name>A0ABC9BLM3_9POAL</name>
<dbReference type="Pfam" id="PF14223">
    <property type="entry name" value="Retrotran_gag_2"/>
    <property type="match status" value="1"/>
</dbReference>
<evidence type="ECO:0000259" key="2">
    <source>
        <dbReference type="PROSITE" id="PS50158"/>
    </source>
</evidence>
<keyword evidence="1" id="KW-0479">Metal-binding</keyword>
<organism evidence="3 4">
    <name type="scientific">Urochloa decumbens</name>
    <dbReference type="NCBI Taxonomy" id="240449"/>
    <lineage>
        <taxon>Eukaryota</taxon>
        <taxon>Viridiplantae</taxon>
        <taxon>Streptophyta</taxon>
        <taxon>Embryophyta</taxon>
        <taxon>Tracheophyta</taxon>
        <taxon>Spermatophyta</taxon>
        <taxon>Magnoliopsida</taxon>
        <taxon>Liliopsida</taxon>
        <taxon>Poales</taxon>
        <taxon>Poaceae</taxon>
        <taxon>PACMAD clade</taxon>
        <taxon>Panicoideae</taxon>
        <taxon>Panicodae</taxon>
        <taxon>Paniceae</taxon>
        <taxon>Melinidinae</taxon>
        <taxon>Urochloa</taxon>
    </lineage>
</organism>
<reference evidence="3" key="1">
    <citation type="submission" date="2024-10" db="EMBL/GenBank/DDBJ databases">
        <authorList>
            <person name="Ryan C."/>
        </authorList>
    </citation>
    <scope>NUCLEOTIDE SEQUENCE [LARGE SCALE GENOMIC DNA]</scope>
</reference>
<dbReference type="InterPro" id="IPR001878">
    <property type="entry name" value="Znf_CCHC"/>
</dbReference>
<keyword evidence="4" id="KW-1185">Reference proteome</keyword>
<gene>
    <name evidence="3" type="ORF">URODEC1_LOCUS66631</name>
</gene>
<dbReference type="PANTHER" id="PTHR35317:SF23">
    <property type="entry name" value="OS04G0629600 PROTEIN"/>
    <property type="match status" value="1"/>
</dbReference>
<evidence type="ECO:0000313" key="4">
    <source>
        <dbReference type="Proteomes" id="UP001497457"/>
    </source>
</evidence>
<dbReference type="Pfam" id="PF00098">
    <property type="entry name" value="zf-CCHC"/>
    <property type="match status" value="1"/>
</dbReference>
<dbReference type="SUPFAM" id="SSF57756">
    <property type="entry name" value="Retrovirus zinc finger-like domains"/>
    <property type="match status" value="1"/>
</dbReference>
<dbReference type="GO" id="GO:0008270">
    <property type="term" value="F:zinc ion binding"/>
    <property type="evidence" value="ECO:0007669"/>
    <property type="project" value="UniProtKB-KW"/>
</dbReference>
<dbReference type="InterPro" id="IPR036875">
    <property type="entry name" value="Znf_CCHC_sf"/>
</dbReference>
<evidence type="ECO:0000313" key="3">
    <source>
        <dbReference type="EMBL" id="CAL5003938.1"/>
    </source>
</evidence>
<dbReference type="EMBL" id="OZ075136">
    <property type="protein sequence ID" value="CAL5003938.1"/>
    <property type="molecule type" value="Genomic_DNA"/>
</dbReference>
<dbReference type="PROSITE" id="PS50158">
    <property type="entry name" value="ZF_CCHC"/>
    <property type="match status" value="1"/>
</dbReference>
<dbReference type="PANTHER" id="PTHR35317">
    <property type="entry name" value="OS04G0629600 PROTEIN"/>
    <property type="match status" value="1"/>
</dbReference>
<feature type="domain" description="CCHC-type" evidence="2">
    <location>
        <begin position="246"/>
        <end position="261"/>
    </location>
</feature>
<accession>A0ABC9BLM3</accession>
<dbReference type="SMART" id="SM00343">
    <property type="entry name" value="ZnF_C2HC"/>
    <property type="match status" value="1"/>
</dbReference>
<dbReference type="AlphaFoldDB" id="A0ABC9BLM3"/>
<sequence>MMPREDSPSGKAIVGGGLGNLTAATARLPFPMLTRTNYAAWAMRMKFLLRANGAWGAVDRGKAPADGVVDEVQDQLALSIISQSVDGETLLRVSKKETAHDVWEALRSMHVGVERVREARVQSLRADLDNLKMSDAESVDDFAGKFMTLVGRIRELGDVVEEKYVVKKLLRSVSTKFINVASSMVLFGNINTMAMEEAIGSLKAHEELLKGQAVRSEEQLLMARGEDLMTRGPSRGKRFDKSKTMCYKCQELGHFAYECPEKKKETALLAMASSDDEPTLL</sequence>
<dbReference type="Gene3D" id="4.10.60.10">
    <property type="entry name" value="Zinc finger, CCHC-type"/>
    <property type="match status" value="1"/>
</dbReference>
<evidence type="ECO:0000256" key="1">
    <source>
        <dbReference type="PROSITE-ProRule" id="PRU00047"/>
    </source>
</evidence>
<keyword evidence="1" id="KW-0863">Zinc-finger</keyword>